<dbReference type="EMBL" id="SPQQ01000003">
    <property type="protein sequence ID" value="TGE38051.1"/>
    <property type="molecule type" value="Genomic_DNA"/>
</dbReference>
<dbReference type="Proteomes" id="UP000298460">
    <property type="component" value="Unassembled WGS sequence"/>
</dbReference>
<evidence type="ECO:0000313" key="5">
    <source>
        <dbReference type="Proteomes" id="UP000298460"/>
    </source>
</evidence>
<dbReference type="OrthoDB" id="5418352at2"/>
<comment type="similarity">
    <text evidence="1">Belongs to the trimethylamine methyltransferase family.</text>
</comment>
<evidence type="ECO:0000313" key="4">
    <source>
        <dbReference type="EMBL" id="TGE38051.1"/>
    </source>
</evidence>
<evidence type="ECO:0000256" key="2">
    <source>
        <dbReference type="ARBA" id="ARBA00022603"/>
    </source>
</evidence>
<accession>A0A4Z0R4N2</accession>
<keyword evidence="2" id="KW-0489">Methyltransferase</keyword>
<keyword evidence="5" id="KW-1185">Reference proteome</keyword>
<dbReference type="InterPro" id="IPR038601">
    <property type="entry name" value="MttB-like_sf"/>
</dbReference>
<dbReference type="GO" id="GO:0015948">
    <property type="term" value="P:methanogenesis"/>
    <property type="evidence" value="ECO:0007669"/>
    <property type="project" value="InterPro"/>
</dbReference>
<sequence>MATNLNVRILSTDELEFMKDKVKALLTVKGFKIEHPEVMEILKKAGAEVTESTGHVKLTSALYDEALKQVPREFTLAAPDPKNDLKFPHPKGLFHTRTCTGGMYYPNESENGEYHHILIDEVEEWTRLIDSLENINFWSLPSTNPVGFPNETIDIHTYEAVIKNTTKHGWVQPYEADNIKYLIEMAAAVAGGKDKLRERPIISSICCSVPPLTYKYMDMNIIYESCKAGVPLQPCSLPAAGANVPFTSAGIALVASAEVMAMILMGQIIAPGTPCVATPLLFQMDMLTTATTQSSMSTTMGRMMAMQLFEEGYGIPAHTYGTGTDSCTMDAQSGFEQASLSHMVALAGASVLGGAGQLETAKAINPLQLIIDNDVFGMVKELKAGAVVDEEAVDWADLAVLGDHEGFVDKKHTFKHFRDGYKTKIFSRDTRTLWVEKGSKDLVARAKDRYQVLKENYVPNNLSKEVIQQVEAIVKRADKELGKKN</sequence>
<dbReference type="AlphaFoldDB" id="A0A4Z0R4N2"/>
<comment type="caution">
    <text evidence="4">The sequence shown here is derived from an EMBL/GenBank/DDBJ whole genome shotgun (WGS) entry which is preliminary data.</text>
</comment>
<evidence type="ECO:0008006" key="6">
    <source>
        <dbReference type="Google" id="ProtNLM"/>
    </source>
</evidence>
<proteinExistence type="inferred from homology"/>
<protein>
    <recommendedName>
        <fullName evidence="6">Trimethylamine methyltransferase</fullName>
    </recommendedName>
</protein>
<reference evidence="4 5" key="1">
    <citation type="submission" date="2019-03" db="EMBL/GenBank/DDBJ databases">
        <title>Draft Genome Sequence of Desulfosporosinus fructosivorans Strain 63.6F, Isolated from Marine Sediment in the Baltic Sea.</title>
        <authorList>
            <person name="Hausmann B."/>
            <person name="Vandieken V."/>
            <person name="Pjevac P."/>
            <person name="Schreck K."/>
            <person name="Herbold C.W."/>
            <person name="Loy A."/>
        </authorList>
    </citation>
    <scope>NUCLEOTIDE SEQUENCE [LARGE SCALE GENOMIC DNA]</scope>
    <source>
        <strain evidence="4 5">63.6F</strain>
    </source>
</reference>
<dbReference type="RefSeq" id="WP_135546034.1">
    <property type="nucleotide sequence ID" value="NZ_SPQQ01000003.1"/>
</dbReference>
<organism evidence="4 5">
    <name type="scientific">Desulfosporosinus fructosivorans</name>
    <dbReference type="NCBI Taxonomy" id="2018669"/>
    <lineage>
        <taxon>Bacteria</taxon>
        <taxon>Bacillati</taxon>
        <taxon>Bacillota</taxon>
        <taxon>Clostridia</taxon>
        <taxon>Eubacteriales</taxon>
        <taxon>Desulfitobacteriaceae</taxon>
        <taxon>Desulfosporosinus</taxon>
    </lineage>
</organism>
<name>A0A4Z0R4N2_9FIRM</name>
<keyword evidence="3" id="KW-0808">Transferase</keyword>
<gene>
    <name evidence="4" type="ORF">E4K67_08665</name>
</gene>
<evidence type="ECO:0000256" key="1">
    <source>
        <dbReference type="ARBA" id="ARBA00007137"/>
    </source>
</evidence>
<dbReference type="Gene3D" id="3.20.20.480">
    <property type="entry name" value="Trimethylamine methyltransferase-like"/>
    <property type="match status" value="1"/>
</dbReference>
<dbReference type="GO" id="GO:0032259">
    <property type="term" value="P:methylation"/>
    <property type="evidence" value="ECO:0007669"/>
    <property type="project" value="UniProtKB-KW"/>
</dbReference>
<dbReference type="Pfam" id="PF06253">
    <property type="entry name" value="MTTB"/>
    <property type="match status" value="1"/>
</dbReference>
<evidence type="ECO:0000256" key="3">
    <source>
        <dbReference type="ARBA" id="ARBA00022679"/>
    </source>
</evidence>
<dbReference type="GO" id="GO:0008168">
    <property type="term" value="F:methyltransferase activity"/>
    <property type="evidence" value="ECO:0007669"/>
    <property type="project" value="UniProtKB-KW"/>
</dbReference>
<dbReference type="InterPro" id="IPR010426">
    <property type="entry name" value="MTTB_MeTrfase"/>
</dbReference>